<evidence type="ECO:0000313" key="2">
    <source>
        <dbReference type="EMBL" id="GAA4476429.1"/>
    </source>
</evidence>
<gene>
    <name evidence="2" type="ORF">GCM10023094_16300</name>
</gene>
<name>A0ABP8NZN5_9NOCA</name>
<sequence length="444" mass="48348">MVSAEAEPSMSTEAEPSMSTEAEPSMSTERQPARSFAALSRTDLATLVPELLLCGQLIDRSGMAHLIGEFGREGMTQVAIEEWQASSPWYTRRMQKALRYEGDDVVTIFKGLQLDIGAPPQFMDFRYRVDDPQHGEFRLDHCGALMDVEPLGDEYVTAMCHDIEDPTFDATALATNPHAQVRPVHRPPRRPADRHPHCAWTVTIDDAHVPPVTAPHTAQIGRTAAVSVELSPIETGGGGADDYSGPLLSDVRFGDFSRSALVRIAEEVCLQHHLLALGFLIAVRKRVDEGKAREITRKQLTGIAGVAAQRIRDALGLPDDLEGLATVLSLHPLLSPKQYVHNEVRLDGQRLELWLGRDGLVDADGGWPALIDGEHLDALQALVRGVNPHFTVRVVGEDAAGLTVAVDRTAEPAPECVEVAITKVSTGAAFVFKDRGIPLPLYVV</sequence>
<accession>A0ABP8NZN5</accession>
<evidence type="ECO:0000313" key="3">
    <source>
        <dbReference type="Proteomes" id="UP001501183"/>
    </source>
</evidence>
<proteinExistence type="predicted"/>
<keyword evidence="3" id="KW-1185">Reference proteome</keyword>
<feature type="compositionally biased region" description="Polar residues" evidence="1">
    <location>
        <begin position="9"/>
        <end position="30"/>
    </location>
</feature>
<reference evidence="3" key="1">
    <citation type="journal article" date="2019" name="Int. J. Syst. Evol. Microbiol.">
        <title>The Global Catalogue of Microorganisms (GCM) 10K type strain sequencing project: providing services to taxonomists for standard genome sequencing and annotation.</title>
        <authorList>
            <consortium name="The Broad Institute Genomics Platform"/>
            <consortium name="The Broad Institute Genome Sequencing Center for Infectious Disease"/>
            <person name="Wu L."/>
            <person name="Ma J."/>
        </authorList>
    </citation>
    <scope>NUCLEOTIDE SEQUENCE [LARGE SCALE GENOMIC DNA]</scope>
    <source>
        <strain evidence="3">JCM 32206</strain>
    </source>
</reference>
<comment type="caution">
    <text evidence="2">The sequence shown here is derived from an EMBL/GenBank/DDBJ whole genome shotgun (WGS) entry which is preliminary data.</text>
</comment>
<evidence type="ECO:0000256" key="1">
    <source>
        <dbReference type="SAM" id="MobiDB-lite"/>
    </source>
</evidence>
<organism evidence="2 3">
    <name type="scientific">Rhodococcus olei</name>
    <dbReference type="NCBI Taxonomy" id="2161675"/>
    <lineage>
        <taxon>Bacteria</taxon>
        <taxon>Bacillati</taxon>
        <taxon>Actinomycetota</taxon>
        <taxon>Actinomycetes</taxon>
        <taxon>Mycobacteriales</taxon>
        <taxon>Nocardiaceae</taxon>
        <taxon>Rhodococcus</taxon>
    </lineage>
</organism>
<dbReference type="Proteomes" id="UP001501183">
    <property type="component" value="Unassembled WGS sequence"/>
</dbReference>
<dbReference type="EMBL" id="BAABFB010000029">
    <property type="protein sequence ID" value="GAA4476429.1"/>
    <property type="molecule type" value="Genomic_DNA"/>
</dbReference>
<feature type="region of interest" description="Disordered" evidence="1">
    <location>
        <begin position="1"/>
        <end position="34"/>
    </location>
</feature>
<protein>
    <submittedName>
        <fullName evidence="2">Uncharacterized protein</fullName>
    </submittedName>
</protein>